<proteinExistence type="predicted"/>
<dbReference type="InterPro" id="IPR012902">
    <property type="entry name" value="N_methyl_site"/>
</dbReference>
<keyword evidence="1" id="KW-1133">Transmembrane helix</keyword>
<accession>A0A934TX27</accession>
<dbReference type="InterPro" id="IPR013362">
    <property type="entry name" value="Pilus_4_PilV"/>
</dbReference>
<evidence type="ECO:0000313" key="2">
    <source>
        <dbReference type="EMBL" id="MBK6008485.1"/>
    </source>
</evidence>
<protein>
    <submittedName>
        <fullName evidence="2">Type IV pilus modification protein PilV</fullName>
    </submittedName>
</protein>
<dbReference type="Pfam" id="PF07963">
    <property type="entry name" value="N_methyl"/>
    <property type="match status" value="1"/>
</dbReference>
<dbReference type="Proteomes" id="UP000630528">
    <property type="component" value="Unassembled WGS sequence"/>
</dbReference>
<dbReference type="AlphaFoldDB" id="A0A934TX27"/>
<gene>
    <name evidence="2" type="primary">pilV</name>
    <name evidence="2" type="ORF">JJB11_20475</name>
</gene>
<dbReference type="RefSeq" id="WP_201175879.1">
    <property type="nucleotide sequence ID" value="NZ_JAEPWM010000010.1"/>
</dbReference>
<dbReference type="EMBL" id="JAEPWM010000010">
    <property type="protein sequence ID" value="MBK6008485.1"/>
    <property type="molecule type" value="Genomic_DNA"/>
</dbReference>
<evidence type="ECO:0000313" key="3">
    <source>
        <dbReference type="Proteomes" id="UP000630528"/>
    </source>
</evidence>
<comment type="caution">
    <text evidence="2">The sequence shown here is derived from an EMBL/GenBank/DDBJ whole genome shotgun (WGS) entry which is preliminary data.</text>
</comment>
<keyword evidence="3" id="KW-1185">Reference proteome</keyword>
<keyword evidence="1" id="KW-0472">Membrane</keyword>
<evidence type="ECO:0000256" key="1">
    <source>
        <dbReference type="SAM" id="Phobius"/>
    </source>
</evidence>
<feature type="transmembrane region" description="Helical" evidence="1">
    <location>
        <begin position="21"/>
        <end position="42"/>
    </location>
</feature>
<reference evidence="2" key="2">
    <citation type="submission" date="2021-01" db="EMBL/GenBank/DDBJ databases">
        <authorList>
            <person name="Kang M."/>
        </authorList>
    </citation>
    <scope>NUCLEOTIDE SEQUENCE</scope>
    <source>
        <strain evidence="2">KACC 17527</strain>
    </source>
</reference>
<keyword evidence="1" id="KW-0812">Transmembrane</keyword>
<sequence length="155" mass="16570">MAAAGSFHPSAAAPRRQRGMMLIEALIALLIFSIGILGIIGLQASAVQQSTDARNRAEAAYLADQLMGRMWVDNRNVANLQAKYQSCGSSCIGYWAWYGTVKATLPGVADNVADTQPQVSVDGAGIVTISLFWRATSDSATTPPHRYDIQAQIAQ</sequence>
<dbReference type="NCBIfam" id="TIGR02523">
    <property type="entry name" value="type_IV_pilV"/>
    <property type="match status" value="1"/>
</dbReference>
<organism evidence="2 3">
    <name type="scientific">Ramlibacter ginsenosidimutans</name>
    <dbReference type="NCBI Taxonomy" id="502333"/>
    <lineage>
        <taxon>Bacteria</taxon>
        <taxon>Pseudomonadati</taxon>
        <taxon>Pseudomonadota</taxon>
        <taxon>Betaproteobacteria</taxon>
        <taxon>Burkholderiales</taxon>
        <taxon>Comamonadaceae</taxon>
        <taxon>Ramlibacter</taxon>
    </lineage>
</organism>
<name>A0A934TX27_9BURK</name>
<reference evidence="2" key="1">
    <citation type="journal article" date="2012" name="J. Microbiol. Biotechnol.">
        <title>Ramlibacter ginsenosidimutans sp. nov., with ginsenoside-converting activity.</title>
        <authorList>
            <person name="Wang L."/>
            <person name="An D.S."/>
            <person name="Kim S.G."/>
            <person name="Jin F.X."/>
            <person name="Kim S.C."/>
            <person name="Lee S.T."/>
            <person name="Im W.T."/>
        </authorList>
    </citation>
    <scope>NUCLEOTIDE SEQUENCE</scope>
    <source>
        <strain evidence="2">KACC 17527</strain>
    </source>
</reference>